<sequence length="392" mass="40541">MTVAPPRAAAASVSTSPTARSVWRGGRGIVVVGALILVVSVVTVLFTGTSTEGRPLDPADTTLDGGKALAEILRRQGVRVERVTSVDEAVRLDAPDRLLLISAVPQIFDPPAARALAATRADRLIVGAVPSMEEFGAGITVKDRTAVVSRQPRCDLPAAAMAGSAYIGGATFSVPRGAVTCYPTGDLGPSLARVTGGGRTVTAVGDGAFMSNQRLAEDGNAALAVNLAGTRPVLIWLVPPDETAAGPGSGGATLTDLLPRGIPWAVLQLIVAVVLVALWRARRLGPVVVERLPVVVRAAETVEGRGRLYRARRARGQAAAALRAASANRLTPRLGLNADAGPEQIIAVAAARTGREPTWVRAVMFGPPPTDDAGLVALAGHLDTLERQVREP</sequence>
<accession>A0A7X0M6P6</accession>
<dbReference type="Pfam" id="PF14258">
    <property type="entry name" value="DUF4350"/>
    <property type="match status" value="1"/>
</dbReference>
<dbReference type="EMBL" id="JACHIU010000001">
    <property type="protein sequence ID" value="MBB6472071.1"/>
    <property type="molecule type" value="Genomic_DNA"/>
</dbReference>
<dbReference type="InterPro" id="IPR025646">
    <property type="entry name" value="DUF4350"/>
</dbReference>
<keyword evidence="1" id="KW-1133">Transmembrane helix</keyword>
<protein>
    <recommendedName>
        <fullName evidence="2">DUF4350 domain-containing protein</fullName>
    </recommendedName>
</protein>
<evidence type="ECO:0000259" key="2">
    <source>
        <dbReference type="Pfam" id="PF14258"/>
    </source>
</evidence>
<feature type="transmembrane region" description="Helical" evidence="1">
    <location>
        <begin position="29"/>
        <end position="48"/>
    </location>
</feature>
<gene>
    <name evidence="3" type="ORF">BJ992_001502</name>
</gene>
<dbReference type="Proteomes" id="UP000555564">
    <property type="component" value="Unassembled WGS sequence"/>
</dbReference>
<feature type="domain" description="DUF4350" evidence="2">
    <location>
        <begin position="60"/>
        <end position="227"/>
    </location>
</feature>
<keyword evidence="4" id="KW-1185">Reference proteome</keyword>
<keyword evidence="1" id="KW-0472">Membrane</keyword>
<reference evidence="3 4" key="1">
    <citation type="submission" date="2020-08" db="EMBL/GenBank/DDBJ databases">
        <title>Sequencing the genomes of 1000 actinobacteria strains.</title>
        <authorList>
            <person name="Klenk H.-P."/>
        </authorList>
    </citation>
    <scope>NUCLEOTIDE SEQUENCE [LARGE SCALE GENOMIC DNA]</scope>
    <source>
        <strain evidence="3 4">DSM 44936</strain>
    </source>
</reference>
<dbReference type="AlphaFoldDB" id="A0A7X0M6P6"/>
<keyword evidence="1" id="KW-0812">Transmembrane</keyword>
<evidence type="ECO:0000313" key="4">
    <source>
        <dbReference type="Proteomes" id="UP000555564"/>
    </source>
</evidence>
<comment type="caution">
    <text evidence="3">The sequence shown here is derived from an EMBL/GenBank/DDBJ whole genome shotgun (WGS) entry which is preliminary data.</text>
</comment>
<organism evidence="3 4">
    <name type="scientific">Sphaerisporangium rubeum</name>
    <dbReference type="NCBI Taxonomy" id="321317"/>
    <lineage>
        <taxon>Bacteria</taxon>
        <taxon>Bacillati</taxon>
        <taxon>Actinomycetota</taxon>
        <taxon>Actinomycetes</taxon>
        <taxon>Streptosporangiales</taxon>
        <taxon>Streptosporangiaceae</taxon>
        <taxon>Sphaerisporangium</taxon>
    </lineage>
</organism>
<evidence type="ECO:0000256" key="1">
    <source>
        <dbReference type="SAM" id="Phobius"/>
    </source>
</evidence>
<name>A0A7X0M6P6_9ACTN</name>
<dbReference type="RefSeq" id="WP_184979183.1">
    <property type="nucleotide sequence ID" value="NZ_JACHIU010000001.1"/>
</dbReference>
<evidence type="ECO:0000313" key="3">
    <source>
        <dbReference type="EMBL" id="MBB6472071.1"/>
    </source>
</evidence>
<proteinExistence type="predicted"/>